<dbReference type="GO" id="GO:0005886">
    <property type="term" value="C:plasma membrane"/>
    <property type="evidence" value="ECO:0007669"/>
    <property type="project" value="UniProtKB-SubCell"/>
</dbReference>
<evidence type="ECO:0000256" key="1">
    <source>
        <dbReference type="ARBA" id="ARBA00004651"/>
    </source>
</evidence>
<keyword evidence="6 7" id="KW-0472">Membrane</keyword>
<dbReference type="InterPro" id="IPR011701">
    <property type="entry name" value="MFS"/>
</dbReference>
<feature type="transmembrane region" description="Helical" evidence="7">
    <location>
        <begin position="127"/>
        <end position="148"/>
    </location>
</feature>
<dbReference type="PANTHER" id="PTHR43414:SF6">
    <property type="entry name" value="MULTIDRUG RESISTANCE PROTEIN MDTG"/>
    <property type="match status" value="1"/>
</dbReference>
<keyword evidence="2" id="KW-0813">Transport</keyword>
<dbReference type="SUPFAM" id="SSF103473">
    <property type="entry name" value="MFS general substrate transporter"/>
    <property type="match status" value="1"/>
</dbReference>
<dbReference type="EMBL" id="CP032418">
    <property type="protein sequence ID" value="AYC30494.1"/>
    <property type="molecule type" value="Genomic_DNA"/>
</dbReference>
<gene>
    <name evidence="9" type="ORF">D3873_11870</name>
</gene>
<dbReference type="InterPro" id="IPR036259">
    <property type="entry name" value="MFS_trans_sf"/>
</dbReference>
<dbReference type="Proteomes" id="UP000265725">
    <property type="component" value="Chromosome"/>
</dbReference>
<dbReference type="Pfam" id="PF07690">
    <property type="entry name" value="MFS_1"/>
    <property type="match status" value="1"/>
</dbReference>
<feature type="transmembrane region" description="Helical" evidence="7">
    <location>
        <begin position="12"/>
        <end position="32"/>
    </location>
</feature>
<dbReference type="OrthoDB" id="7055052at2"/>
<feature type="domain" description="Major facilitator superfamily (MFS) profile" evidence="8">
    <location>
        <begin position="1"/>
        <end position="192"/>
    </location>
</feature>
<dbReference type="AlphaFoldDB" id="A0A385YVB7"/>
<keyword evidence="4 7" id="KW-0812">Transmembrane</keyword>
<evidence type="ECO:0000256" key="2">
    <source>
        <dbReference type="ARBA" id="ARBA00022448"/>
    </source>
</evidence>
<name>A0A385YVB7_9BACL</name>
<feature type="transmembrane region" description="Helical" evidence="7">
    <location>
        <begin position="38"/>
        <end position="56"/>
    </location>
</feature>
<dbReference type="InterPro" id="IPR020846">
    <property type="entry name" value="MFS_dom"/>
</dbReference>
<evidence type="ECO:0000256" key="5">
    <source>
        <dbReference type="ARBA" id="ARBA00022989"/>
    </source>
</evidence>
<dbReference type="Gene3D" id="1.20.1250.20">
    <property type="entry name" value="MFS general substrate transporter like domains"/>
    <property type="match status" value="1"/>
</dbReference>
<keyword evidence="5 7" id="KW-1133">Transmembrane helix</keyword>
<evidence type="ECO:0000313" key="10">
    <source>
        <dbReference type="Proteomes" id="UP000265725"/>
    </source>
</evidence>
<comment type="subcellular location">
    <subcellularLocation>
        <location evidence="1">Cell membrane</location>
        <topology evidence="1">Multi-pass membrane protein</topology>
    </subcellularLocation>
</comment>
<keyword evidence="10" id="KW-1185">Reference proteome</keyword>
<evidence type="ECO:0000313" key="9">
    <source>
        <dbReference type="EMBL" id="AYC30494.1"/>
    </source>
</evidence>
<feature type="transmembrane region" description="Helical" evidence="7">
    <location>
        <begin position="63"/>
        <end position="83"/>
    </location>
</feature>
<evidence type="ECO:0000256" key="6">
    <source>
        <dbReference type="ARBA" id="ARBA00023136"/>
    </source>
</evidence>
<protein>
    <submittedName>
        <fullName evidence="9">MFS transporter</fullName>
    </submittedName>
</protein>
<evidence type="ECO:0000256" key="4">
    <source>
        <dbReference type="ARBA" id="ARBA00022692"/>
    </source>
</evidence>
<organism evidence="9 10">
    <name type="scientific">Paenisporosarcina cavernae</name>
    <dbReference type="NCBI Taxonomy" id="2320858"/>
    <lineage>
        <taxon>Bacteria</taxon>
        <taxon>Bacillati</taxon>
        <taxon>Bacillota</taxon>
        <taxon>Bacilli</taxon>
        <taxon>Bacillales</taxon>
        <taxon>Caryophanaceae</taxon>
        <taxon>Paenisporosarcina</taxon>
    </lineage>
</organism>
<dbReference type="GO" id="GO:0022857">
    <property type="term" value="F:transmembrane transporter activity"/>
    <property type="evidence" value="ECO:0007669"/>
    <property type="project" value="InterPro"/>
</dbReference>
<reference evidence="10" key="1">
    <citation type="submission" date="2018-09" db="EMBL/GenBank/DDBJ databases">
        <authorList>
            <person name="Zhu H."/>
        </authorList>
    </citation>
    <scope>NUCLEOTIDE SEQUENCE [LARGE SCALE GENOMIC DNA]</scope>
    <source>
        <strain evidence="10">K2R23-3</strain>
    </source>
</reference>
<evidence type="ECO:0000256" key="7">
    <source>
        <dbReference type="SAM" id="Phobius"/>
    </source>
</evidence>
<sequence length="192" mass="21162">MTYSSFIRYQSIVGIATSMIFPFYILLLRNVGDSYAQFGWAYGLFTLAAALSYPVIGKVADKFGDCVLLGTYAWGMAVILLFLPLAFEIWHVYLLQIFMGILGAIQRNAEKTVLARLVEKQSAGKEIGTYHVWTSIAAAIAIIATGYLVDFLTIGSIFYVASILFAISGVMVFRMKSSVPSISQNTQTDFES</sequence>
<proteinExistence type="predicted"/>
<feature type="transmembrane region" description="Helical" evidence="7">
    <location>
        <begin position="154"/>
        <end position="173"/>
    </location>
</feature>
<dbReference type="RefSeq" id="WP_119884211.1">
    <property type="nucleotide sequence ID" value="NZ_CP032418.1"/>
</dbReference>
<accession>A0A385YVB7</accession>
<evidence type="ECO:0000259" key="8">
    <source>
        <dbReference type="PROSITE" id="PS50850"/>
    </source>
</evidence>
<dbReference type="PROSITE" id="PS50850">
    <property type="entry name" value="MFS"/>
    <property type="match status" value="1"/>
</dbReference>
<evidence type="ECO:0000256" key="3">
    <source>
        <dbReference type="ARBA" id="ARBA00022475"/>
    </source>
</evidence>
<keyword evidence="3" id="KW-1003">Cell membrane</keyword>
<dbReference type="KEGG" id="paek:D3873_11870"/>
<dbReference type="PANTHER" id="PTHR43414">
    <property type="entry name" value="MULTIDRUG RESISTANCE PROTEIN MDTG"/>
    <property type="match status" value="1"/>
</dbReference>